<proteinExistence type="predicted"/>
<dbReference type="Gene3D" id="3.40.50.300">
    <property type="entry name" value="P-loop containing nucleotide triphosphate hydrolases"/>
    <property type="match status" value="1"/>
</dbReference>
<keyword evidence="3" id="KW-1185">Reference proteome</keyword>
<dbReference type="PANTHER" id="PTHR41287:SF1">
    <property type="entry name" value="PROTEIN YMFN"/>
    <property type="match status" value="1"/>
</dbReference>
<dbReference type="EMBL" id="KX557278">
    <property type="protein sequence ID" value="AOE44355.1"/>
    <property type="molecule type" value="Genomic_DNA"/>
</dbReference>
<dbReference type="InterPro" id="IPR005021">
    <property type="entry name" value="Terminase_largesu-like"/>
</dbReference>
<dbReference type="OrthoDB" id="1610at10239"/>
<dbReference type="KEGG" id="vg:29063346"/>
<dbReference type="InterPro" id="IPR027417">
    <property type="entry name" value="P-loop_NTPase"/>
</dbReference>
<gene>
    <name evidence="2" type="primary">1</name>
    <name evidence="2" type="ORF">SEA_GHOBES_1</name>
</gene>
<protein>
    <submittedName>
        <fullName evidence="2">Terminase</fullName>
    </submittedName>
</protein>
<sequence>MAVDLGELEEEQTRGSEDPLTGPRRGPQRGSKALKENPKKPTKNLPKAEQQAAVTGLGPLKLNPLTGVPLGAEVPRVFTPPLQELTPETTAGFACVAFLEETLGWKLLPYQRWLYLHALEYLPGTKNYRYNTLLLLVARQNGKTKWLLGLTLWRLYRDGAKLCLTSAQLLDYAEGTLREGVQEVTRSRVLNRDFVKYYETNGKHKLRLSNDREWRAVAANRKGGRSLSADVAVLDELREHTNYDSWNALTPTTTAVHNSLVVAVSNAGDQSSVVLNNLQDQALARLGRHDTADTSTFYAEYSLPEDADYEDRDLWHLANPALGWLFDLRKLEGFYESKPPEGFKTEHLCMRVPSLQAGVFDYEKWRKLRNPEARPQDGAEVHYAVDVSWDRKRAHVVVVVPTDDGRLLTEVVASRAGTKWVKNWFKERLEDPDNPFTGRFAVQSKGAPSATLYDELSALRVDPDDEDSDPLFDVVRWEGPELAKSAGVLADYLDEEALVHRDQPVLNEAFRCVQSKVSGDAWYLDRRKSNGDASPALAACAALWLLTQPKEEQRASAYEDYTFELV</sequence>
<organism evidence="2 3">
    <name type="scientific">Gordonia phage Ghobes</name>
    <dbReference type="NCBI Taxonomy" id="1887647"/>
    <lineage>
        <taxon>Viruses</taxon>
        <taxon>Duplodnaviria</taxon>
        <taxon>Heunggongvirae</taxon>
        <taxon>Uroviricota</taxon>
        <taxon>Caudoviricetes</taxon>
        <taxon>Ghobesvirus</taxon>
        <taxon>Ghobesvirus ghobes</taxon>
    </lineage>
</organism>
<dbReference type="PANTHER" id="PTHR41287">
    <property type="match status" value="1"/>
</dbReference>
<name>A0A1B3B018_9CAUD</name>
<dbReference type="GeneID" id="29063346"/>
<evidence type="ECO:0000313" key="3">
    <source>
        <dbReference type="Proteomes" id="UP000203019"/>
    </source>
</evidence>
<evidence type="ECO:0000313" key="2">
    <source>
        <dbReference type="EMBL" id="AOE44355.1"/>
    </source>
</evidence>
<evidence type="ECO:0000256" key="1">
    <source>
        <dbReference type="SAM" id="MobiDB-lite"/>
    </source>
</evidence>
<dbReference type="Proteomes" id="UP000203019">
    <property type="component" value="Segment"/>
</dbReference>
<feature type="compositionally biased region" description="Acidic residues" evidence="1">
    <location>
        <begin position="1"/>
        <end position="10"/>
    </location>
</feature>
<reference evidence="3" key="1">
    <citation type="submission" date="2016-07" db="EMBL/GenBank/DDBJ databases">
        <authorList>
            <person name="Florea S."/>
            <person name="Webb J.S."/>
            <person name="Jaromczyk J."/>
            <person name="Schardl C.L."/>
        </authorList>
    </citation>
    <scope>NUCLEOTIDE SEQUENCE [LARGE SCALE GENOMIC DNA]</scope>
</reference>
<dbReference type="RefSeq" id="YP_009281104.1">
    <property type="nucleotide sequence ID" value="NC_031028.1"/>
</dbReference>
<feature type="region of interest" description="Disordered" evidence="1">
    <location>
        <begin position="1"/>
        <end position="49"/>
    </location>
</feature>
<accession>A0A1B3B018</accession>